<gene>
    <name evidence="1" type="ORF">Van01_27320</name>
</gene>
<evidence type="ECO:0000313" key="2">
    <source>
        <dbReference type="Proteomes" id="UP000647017"/>
    </source>
</evidence>
<evidence type="ECO:0000313" key="1">
    <source>
        <dbReference type="EMBL" id="GIJ09518.1"/>
    </source>
</evidence>
<keyword evidence="2" id="KW-1185">Reference proteome</keyword>
<proteinExistence type="predicted"/>
<dbReference type="Proteomes" id="UP000647017">
    <property type="component" value="Unassembled WGS sequence"/>
</dbReference>
<name>A0ABQ4HV23_9ACTN</name>
<accession>A0ABQ4HV23</accession>
<protein>
    <submittedName>
        <fullName evidence="1">Uncharacterized protein</fullName>
    </submittedName>
</protein>
<sequence>MAPGRTRGPLRLRLRLRGEYRWPPPTIEQQAADMDVDPLLDRARPVWTGLAGTPIGFPTRHVAVAASANSSMCPPGWVGIVALGDAAICTVPTDDLVDVVTRACHTLPVEITSTAYVLRVGTAVVAAAGTGRDGWPTSAC</sequence>
<dbReference type="EMBL" id="BOOZ01000013">
    <property type="protein sequence ID" value="GIJ09518.1"/>
    <property type="molecule type" value="Genomic_DNA"/>
</dbReference>
<organism evidence="1 2">
    <name type="scientific">Micromonospora andamanensis</name>
    <dbReference type="NCBI Taxonomy" id="1287068"/>
    <lineage>
        <taxon>Bacteria</taxon>
        <taxon>Bacillati</taxon>
        <taxon>Actinomycetota</taxon>
        <taxon>Actinomycetes</taxon>
        <taxon>Micromonosporales</taxon>
        <taxon>Micromonosporaceae</taxon>
        <taxon>Micromonospora</taxon>
    </lineage>
</organism>
<reference evidence="1 2" key="1">
    <citation type="submission" date="2021-01" db="EMBL/GenBank/DDBJ databases">
        <title>Whole genome shotgun sequence of Verrucosispora andamanensis NBRC 109075.</title>
        <authorList>
            <person name="Komaki H."/>
            <person name="Tamura T."/>
        </authorList>
    </citation>
    <scope>NUCLEOTIDE SEQUENCE [LARGE SCALE GENOMIC DNA]</scope>
    <source>
        <strain evidence="1 2">NBRC 109075</strain>
    </source>
</reference>
<comment type="caution">
    <text evidence="1">The sequence shown here is derived from an EMBL/GenBank/DDBJ whole genome shotgun (WGS) entry which is preliminary data.</text>
</comment>